<dbReference type="FunFam" id="2.30.38.10:FF:000001">
    <property type="entry name" value="Non-ribosomal peptide synthetase PvdI"/>
    <property type="match status" value="1"/>
</dbReference>
<evidence type="ECO:0000256" key="3">
    <source>
        <dbReference type="ARBA" id="ARBA00022553"/>
    </source>
</evidence>
<dbReference type="Pfam" id="PF00668">
    <property type="entry name" value="Condensation"/>
    <property type="match status" value="2"/>
</dbReference>
<dbReference type="Gene3D" id="3.30.559.10">
    <property type="entry name" value="Chloramphenicol acetyltransferase-like domain"/>
    <property type="match status" value="2"/>
</dbReference>
<dbReference type="PATRIC" id="fig|1449976.3.peg.4773"/>
<dbReference type="KEGG" id="kal:KALB_4741"/>
<dbReference type="PANTHER" id="PTHR45527:SF1">
    <property type="entry name" value="FATTY ACID SYNTHASE"/>
    <property type="match status" value="1"/>
</dbReference>
<comment type="cofactor">
    <cofactor evidence="1">
        <name>pantetheine 4'-phosphate</name>
        <dbReference type="ChEBI" id="CHEBI:47942"/>
    </cofactor>
</comment>
<dbReference type="InterPro" id="IPR020845">
    <property type="entry name" value="AMP-binding_CS"/>
</dbReference>
<dbReference type="GO" id="GO:0008610">
    <property type="term" value="P:lipid biosynthetic process"/>
    <property type="evidence" value="ECO:0007669"/>
    <property type="project" value="UniProtKB-ARBA"/>
</dbReference>
<dbReference type="STRING" id="1449976.KALB_4741"/>
<reference evidence="7 8" key="1">
    <citation type="journal article" date="2014" name="BMC Genomics">
        <title>Complete genome sequence of producer of the glycopeptide antibiotic Aculeximycin Kutzneria albida DSM 43870T, a representative of minor genus of Pseudonocardiaceae.</title>
        <authorList>
            <person name="Rebets Y."/>
            <person name="Tokovenko B."/>
            <person name="Lushchyk I."/>
            <person name="Ruckert C."/>
            <person name="Zaburannyi N."/>
            <person name="Bechthold A."/>
            <person name="Kalinowski J."/>
            <person name="Luzhetskyy A."/>
        </authorList>
    </citation>
    <scope>NUCLEOTIDE SEQUENCE [LARGE SCALE GENOMIC DNA]</scope>
    <source>
        <strain evidence="7">DSM 43870</strain>
    </source>
</reference>
<dbReference type="Pfam" id="PF00550">
    <property type="entry name" value="PP-binding"/>
    <property type="match status" value="1"/>
</dbReference>
<dbReference type="GO" id="GO:0016491">
    <property type="term" value="F:oxidoreductase activity"/>
    <property type="evidence" value="ECO:0007669"/>
    <property type="project" value="UniProtKB-KW"/>
</dbReference>
<dbReference type="Pfam" id="PF02668">
    <property type="entry name" value="TauD"/>
    <property type="match status" value="1"/>
</dbReference>
<dbReference type="Gene3D" id="3.40.50.980">
    <property type="match status" value="2"/>
</dbReference>
<dbReference type="FunFam" id="3.40.50.12780:FF:000012">
    <property type="entry name" value="Non-ribosomal peptide synthetase"/>
    <property type="match status" value="1"/>
</dbReference>
<dbReference type="HOGENOM" id="CLU_000022_0_6_11"/>
<dbReference type="CDD" id="cd02440">
    <property type="entry name" value="AdoMet_MTases"/>
    <property type="match status" value="1"/>
</dbReference>
<dbReference type="Pfam" id="PF08242">
    <property type="entry name" value="Methyltransf_12"/>
    <property type="match status" value="1"/>
</dbReference>
<proteinExistence type="predicted"/>
<dbReference type="SUPFAM" id="SSF51197">
    <property type="entry name" value="Clavaminate synthase-like"/>
    <property type="match status" value="1"/>
</dbReference>
<dbReference type="InterPro" id="IPR045851">
    <property type="entry name" value="AMP-bd_C_sf"/>
</dbReference>
<feature type="domain" description="Carrier" evidence="6">
    <location>
        <begin position="1397"/>
        <end position="1472"/>
    </location>
</feature>
<dbReference type="InterPro" id="IPR013217">
    <property type="entry name" value="Methyltransf_12"/>
</dbReference>
<dbReference type="PROSITE" id="PS00455">
    <property type="entry name" value="AMP_BINDING"/>
    <property type="match status" value="1"/>
</dbReference>
<dbReference type="GO" id="GO:0005829">
    <property type="term" value="C:cytosol"/>
    <property type="evidence" value="ECO:0007669"/>
    <property type="project" value="TreeGrafter"/>
</dbReference>
<evidence type="ECO:0000256" key="4">
    <source>
        <dbReference type="ARBA" id="ARBA00023002"/>
    </source>
</evidence>
<evidence type="ECO:0000259" key="6">
    <source>
        <dbReference type="PROSITE" id="PS50075"/>
    </source>
</evidence>
<dbReference type="RefSeq" id="WP_025358135.1">
    <property type="nucleotide sequence ID" value="NZ_CP007155.1"/>
</dbReference>
<dbReference type="InterPro" id="IPR036736">
    <property type="entry name" value="ACP-like_sf"/>
</dbReference>
<dbReference type="Proteomes" id="UP000019225">
    <property type="component" value="Chromosome"/>
</dbReference>
<evidence type="ECO:0000256" key="5">
    <source>
        <dbReference type="ARBA" id="ARBA00023004"/>
    </source>
</evidence>
<name>W5WAD1_9PSEU</name>
<dbReference type="Gene3D" id="3.40.50.150">
    <property type="entry name" value="Vaccinia Virus protein VP39"/>
    <property type="match status" value="1"/>
</dbReference>
<keyword evidence="8" id="KW-1185">Reference proteome</keyword>
<keyword evidence="4" id="KW-0560">Oxidoreductase</keyword>
<dbReference type="Gene3D" id="1.10.1200.10">
    <property type="entry name" value="ACP-like"/>
    <property type="match status" value="1"/>
</dbReference>
<dbReference type="eggNOG" id="COG1020">
    <property type="taxonomic scope" value="Bacteria"/>
</dbReference>
<dbReference type="InterPro" id="IPR003819">
    <property type="entry name" value="TauD/TfdA-like"/>
</dbReference>
<evidence type="ECO:0000313" key="8">
    <source>
        <dbReference type="Proteomes" id="UP000019225"/>
    </source>
</evidence>
<dbReference type="InterPro" id="IPR009081">
    <property type="entry name" value="PP-bd_ACP"/>
</dbReference>
<dbReference type="GO" id="GO:0043041">
    <property type="term" value="P:amino acid activation for nonribosomal peptide biosynthetic process"/>
    <property type="evidence" value="ECO:0007669"/>
    <property type="project" value="TreeGrafter"/>
</dbReference>
<dbReference type="FunFam" id="3.30.559.10:FF:000012">
    <property type="entry name" value="Non-ribosomal peptide synthetase"/>
    <property type="match status" value="1"/>
</dbReference>
<dbReference type="Gene3D" id="3.30.559.30">
    <property type="entry name" value="Nonribosomal peptide synthetase, condensation domain"/>
    <property type="match status" value="2"/>
</dbReference>
<dbReference type="FunFam" id="3.40.50.980:FF:000001">
    <property type="entry name" value="Non-ribosomal peptide synthetase"/>
    <property type="match status" value="1"/>
</dbReference>
<dbReference type="Gene3D" id="3.30.300.30">
    <property type="match status" value="2"/>
</dbReference>
<evidence type="ECO:0000256" key="2">
    <source>
        <dbReference type="ARBA" id="ARBA00022450"/>
    </source>
</evidence>
<dbReference type="PANTHER" id="PTHR45527">
    <property type="entry name" value="NONRIBOSOMAL PEPTIDE SYNTHETASE"/>
    <property type="match status" value="1"/>
</dbReference>
<accession>W5WAD1</accession>
<dbReference type="Gene3D" id="3.60.130.10">
    <property type="entry name" value="Clavaminate synthase-like"/>
    <property type="match status" value="1"/>
</dbReference>
<dbReference type="InterPro" id="IPR042098">
    <property type="entry name" value="TauD-like_sf"/>
</dbReference>
<evidence type="ECO:0000256" key="1">
    <source>
        <dbReference type="ARBA" id="ARBA00001957"/>
    </source>
</evidence>
<dbReference type="SUPFAM" id="SSF47336">
    <property type="entry name" value="ACP-like"/>
    <property type="match status" value="1"/>
</dbReference>
<dbReference type="FunFam" id="1.10.1200.10:FF:000005">
    <property type="entry name" value="Nonribosomal peptide synthetase 1"/>
    <property type="match status" value="1"/>
</dbReference>
<dbReference type="InterPro" id="IPR023213">
    <property type="entry name" value="CAT-like_dom_sf"/>
</dbReference>
<dbReference type="OrthoDB" id="2472181at2"/>
<dbReference type="Gene3D" id="2.30.38.10">
    <property type="entry name" value="Luciferase, Domain 3"/>
    <property type="match status" value="1"/>
</dbReference>
<gene>
    <name evidence="7" type="ORF">KALB_4741</name>
</gene>
<sequence length="2277" mass="252663">MTDLAARIAELQPGKRAELRRRLWERGIVAQALDGEQEYAPPSFTQRRMVFLHEMDRHSTAYVSSVPCRLTGRVRPDALEHALNEILLRHEALRTALVVHEGEIKQRVRPAEPRQLPIIDLTGLSPTQRQQELRRLMATEESAPFDLATDPLVRFHLLRMDWHESILLLTFHHAVVDGWALAVFSREVAALYDAYLADKPSPLPELPLQYADYARWQQDWLASEEAADQIGYWTAQLARAPELLRLPTDRLRPAHASYRGAAHNFVVPDTVLDRIHAVARETGATLYMVLLAAFQTVLARYSGQDDILVGTAVANRRFTEFHSLIGFFANSVVLRGRPSGHVPFREFVRHTRTTCLAAYEHQDIPLDLLVQTIQPERDLSRNPVYQVNCVLHNQPEAVEMAPGMVITPLEVEQTGARFDLDLSLVETPAGLECQLIYATDLFDHSTVARIARSFTVLLEAAAHAPDTLLRDLPMMTEDDQRRLLTEGNGTDRAVPDTTVVELVEAQARRTPDAIAVTASTEELTYGELSQRASAFAEHLRGLGVGRGSLVGVLLSRSPALPVTLLGIMKAGAAYVPLDPQHPDARLRWLLDDSTAGFLVTESQFANRLRPETARIVLVDEWSADGALSEVRCRPDDPMYVIYTSGSTGGPKGVMLSHRNLVNYLLWAVEAFAVAEGDGVPLHSSLSADMTVTSVFAPLLVGQRLILLDESGAPGEALRTCAERMTNLSLVKLTPSHLQLLADAAVDSQWARSLVVGGEALYEEQLPQWHTARLFNEYGPTETAVACACYETADQVGSRVPIGRPIHNTCCYVLDDRMRPVPVGVAGELYVGGAGVSHGYWRRPDLTAERFVPDPFGQLPGGRLYRTGDLVRWRGDGELEFLSRVDDQAKVRGHRVEPGEIAAVLEGHQHVRQAAVEVADRPSGAELVAFVRVEAGTPDPGQAENVVDQWEMLYQNLYGDLQTSPTPFFDLAGWTSSFTGSPIAEDEMRSWLDNTVAAIHALRPRHALEIGCGTGMILARVAPECVSYRATDLSASVVDHVREALAQAVPDLVDRVDLRAAPAHRSITEGDEYDTVIMNSVVQYFPSVDYLTDIIRQAVAAIPVRGHVFVGDVRNFAMLDLFHTDVVMHQAANGDTAGTLRARVRRGVDGEEELCVDPRLFTDLAQRWERVSAVRVVPKPGPYRNELVSYRYDVVIEVGGNRLEQSEWDSHNAVGMDLAAIENLLTGRQPRRIQLRNLANSRLSEALGGRVALADAPAGEVPRASVAAPAGIDPDEVRALAERLSYEVDLSWAAGAPDGSYDVLLQPTSAPAVANPAAPKAAGSGEYANDPMWRTTAARRLTAVAAHAKAHLPAHMVPARYVLLREFPLTPSGKVDHLVLRELMALDDRSHAHGRDTRPLTPTERTIADIWEELLVKDGIGSDDHFFELGGHSLLTFQLLYRLRDALGVDIPIRTPFEKPVLADMAAAVEELCAQASGSTTPALAPVPRTTLMPTSRAQERLWFLHQLAPDNPRYNVPLYVRLTGDLDVPALHHALNEIVRRHEVLRTVLVTEDGRPYQSVQQYQPVDLVTVDVSTVDDPEAEAMRLALAESVRAFDLANGPVMRTHLVRLSATEHLLLVSVHHISFDGWSTGVLLDEFSELYAARQENRPPVLPDLPVQYADYAVWQRCLLDEGHLAKARDYWRDQLAGILEIPALPMTRPREAPAQFVGHRVEFTIPSTTADKIHALARQEDATLFMVLLSALYALLHERTGSTDLAVGANLANRSDPAVENLIGFFVNQVVLRTTVDGEPTWRELVCRARATTLAAYAHQDLPFEEVVKVVNPPRDRGHSPLFQTNLMLDNTRRGNRTLPGVRLDPLEFDLDTTRFDLTLLMAEEGTTIVGAWEYDVQVFDRDAVTLLAADYVRLVTALAEQPDHRAELSRPRPERGKTHGMDRNSVRGRLRELKRTAPKKVIANSADLVGLAPLAPGTTLPVVATPNQEQVDLVAWARNNRAMLDDALLTSGALLFRGFEITESEELERFASVFVTDLFVDNGEHSQSSLNGRAYPPTLFPPEEKLLWHNRDSFNDSGPGRIWFCAKCPATWGGETPIVDSRVMYRTLHPDLRAEFAAKNVMYLRGYGTGLGLDWRTAFRTNSRAEVQARCVAQGLRYEWRDDRLYTSAVRPSVLRHPVSGEWSWFNQAQHWHLSCLDERTRKSILATFDRDELPRDCRFGDGTPIPDDAMAEICRVYAELEVSFPWQVGDVLMLDNISVAHARNPFGGKRKLLVAMGDMMSFG</sequence>
<evidence type="ECO:0000313" key="7">
    <source>
        <dbReference type="EMBL" id="AHH98103.1"/>
    </source>
</evidence>
<dbReference type="InterPro" id="IPR010071">
    <property type="entry name" value="AA_adenyl_dom"/>
</dbReference>
<dbReference type="InterPro" id="IPR000873">
    <property type="entry name" value="AMP-dep_synth/lig_dom"/>
</dbReference>
<dbReference type="GO" id="GO:0031177">
    <property type="term" value="F:phosphopantetheine binding"/>
    <property type="evidence" value="ECO:0007669"/>
    <property type="project" value="TreeGrafter"/>
</dbReference>
<organism evidence="7 8">
    <name type="scientific">Kutzneria albida DSM 43870</name>
    <dbReference type="NCBI Taxonomy" id="1449976"/>
    <lineage>
        <taxon>Bacteria</taxon>
        <taxon>Bacillati</taxon>
        <taxon>Actinomycetota</taxon>
        <taxon>Actinomycetes</taxon>
        <taxon>Pseudonocardiales</taxon>
        <taxon>Pseudonocardiaceae</taxon>
        <taxon>Kutzneria</taxon>
    </lineage>
</organism>
<dbReference type="CDD" id="cd19531">
    <property type="entry name" value="LCL_NRPS-like"/>
    <property type="match status" value="2"/>
</dbReference>
<keyword evidence="2" id="KW-0596">Phosphopantetheine</keyword>
<dbReference type="EMBL" id="CP007155">
    <property type="protein sequence ID" value="AHH98103.1"/>
    <property type="molecule type" value="Genomic_DNA"/>
</dbReference>
<dbReference type="SUPFAM" id="SSF52777">
    <property type="entry name" value="CoA-dependent acyltransferases"/>
    <property type="match status" value="4"/>
</dbReference>
<dbReference type="PROSITE" id="PS50075">
    <property type="entry name" value="CARRIER"/>
    <property type="match status" value="1"/>
</dbReference>
<dbReference type="InterPro" id="IPR001242">
    <property type="entry name" value="Condensation_dom"/>
</dbReference>
<protein>
    <recommendedName>
        <fullName evidence="6">Carrier domain-containing protein</fullName>
    </recommendedName>
</protein>
<dbReference type="NCBIfam" id="TIGR01733">
    <property type="entry name" value="AA-adenyl-dom"/>
    <property type="match status" value="1"/>
</dbReference>
<dbReference type="SUPFAM" id="SSF53335">
    <property type="entry name" value="S-adenosyl-L-methionine-dependent methyltransferases"/>
    <property type="match status" value="1"/>
</dbReference>
<dbReference type="InterPro" id="IPR029063">
    <property type="entry name" value="SAM-dependent_MTases_sf"/>
</dbReference>
<dbReference type="Pfam" id="PF00501">
    <property type="entry name" value="AMP-binding"/>
    <property type="match status" value="1"/>
</dbReference>
<keyword evidence="5" id="KW-0408">Iron</keyword>
<dbReference type="GO" id="GO:0009403">
    <property type="term" value="P:toxin biosynthetic process"/>
    <property type="evidence" value="ECO:0007669"/>
    <property type="project" value="UniProtKB-ARBA"/>
</dbReference>
<keyword evidence="3" id="KW-0597">Phosphoprotein</keyword>
<dbReference type="SUPFAM" id="SSF56801">
    <property type="entry name" value="Acetyl-CoA synthetase-like"/>
    <property type="match status" value="1"/>
</dbReference>
<dbReference type="CDD" id="cd05930">
    <property type="entry name" value="A_NRPS"/>
    <property type="match status" value="1"/>
</dbReference>